<dbReference type="PROSITE" id="PS50086">
    <property type="entry name" value="TBC_RABGAP"/>
    <property type="match status" value="1"/>
</dbReference>
<dbReference type="Gene3D" id="1.10.238.10">
    <property type="entry name" value="EF-hand"/>
    <property type="match status" value="1"/>
</dbReference>
<evidence type="ECO:0000256" key="1">
    <source>
        <dbReference type="ARBA" id="ARBA00022468"/>
    </source>
</evidence>
<dbReference type="SMART" id="SM00568">
    <property type="entry name" value="GRAM"/>
    <property type="match status" value="2"/>
</dbReference>
<dbReference type="InterPro" id="IPR018247">
    <property type="entry name" value="EF_Hand_1_Ca_BS"/>
</dbReference>
<dbReference type="Pfam" id="PF02893">
    <property type="entry name" value="GRAM"/>
    <property type="match status" value="2"/>
</dbReference>
<dbReference type="Gene3D" id="2.30.29.30">
    <property type="entry name" value="Pleckstrin-homology domain (PH domain)/Phosphotyrosine-binding domain (PTB)"/>
    <property type="match status" value="2"/>
</dbReference>
<dbReference type="SMART" id="SM00054">
    <property type="entry name" value="EFh"/>
    <property type="match status" value="2"/>
</dbReference>
<organism evidence="6 7">
    <name type="scientific">Polysphondylium violaceum</name>
    <dbReference type="NCBI Taxonomy" id="133409"/>
    <lineage>
        <taxon>Eukaryota</taxon>
        <taxon>Amoebozoa</taxon>
        <taxon>Evosea</taxon>
        <taxon>Eumycetozoa</taxon>
        <taxon>Dictyostelia</taxon>
        <taxon>Dictyosteliales</taxon>
        <taxon>Dictyosteliaceae</taxon>
        <taxon>Polysphondylium</taxon>
    </lineage>
</organism>
<dbReference type="SUPFAM" id="SSF47923">
    <property type="entry name" value="Ypt/Rab-GAP domain of gyp1p"/>
    <property type="match status" value="2"/>
</dbReference>
<evidence type="ECO:0000256" key="3">
    <source>
        <dbReference type="SAM" id="MobiDB-lite"/>
    </source>
</evidence>
<keyword evidence="2" id="KW-0106">Calcium</keyword>
<evidence type="ECO:0000313" key="6">
    <source>
        <dbReference type="EMBL" id="KAF2077065.1"/>
    </source>
</evidence>
<accession>A0A8J4Q1J2</accession>
<dbReference type="OrthoDB" id="17687at2759"/>
<dbReference type="PROSITE" id="PS00018">
    <property type="entry name" value="EF_HAND_1"/>
    <property type="match status" value="2"/>
</dbReference>
<dbReference type="Gene3D" id="1.10.472.80">
    <property type="entry name" value="Ypt/Rab-GAP domain of gyp1p, domain 3"/>
    <property type="match status" value="1"/>
</dbReference>
<name>A0A8J4Q1J2_9MYCE</name>
<dbReference type="InterPro" id="IPR004182">
    <property type="entry name" value="GRAM"/>
</dbReference>
<dbReference type="SMART" id="SM00164">
    <property type="entry name" value="TBC"/>
    <property type="match status" value="1"/>
</dbReference>
<dbReference type="SUPFAM" id="SSF47473">
    <property type="entry name" value="EF-hand"/>
    <property type="match status" value="1"/>
</dbReference>
<reference evidence="6" key="1">
    <citation type="submission" date="2020-01" db="EMBL/GenBank/DDBJ databases">
        <title>Development of genomics and gene disruption for Polysphondylium violaceum indicates a role for the polyketide synthase stlB in stalk morphogenesis.</title>
        <authorList>
            <person name="Narita B."/>
            <person name="Kawabe Y."/>
            <person name="Kin K."/>
            <person name="Saito T."/>
            <person name="Gibbs R."/>
            <person name="Kuspa A."/>
            <person name="Muzny D."/>
            <person name="Queller D."/>
            <person name="Richards S."/>
            <person name="Strassman J."/>
            <person name="Sucgang R."/>
            <person name="Worley K."/>
            <person name="Schaap P."/>
        </authorList>
    </citation>
    <scope>NUCLEOTIDE SEQUENCE</scope>
    <source>
        <strain evidence="6">QSvi11</strain>
    </source>
</reference>
<dbReference type="GO" id="GO:0005096">
    <property type="term" value="F:GTPase activator activity"/>
    <property type="evidence" value="ECO:0007669"/>
    <property type="project" value="UniProtKB-KW"/>
</dbReference>
<feature type="domain" description="EF-hand" evidence="5">
    <location>
        <begin position="1026"/>
        <end position="1061"/>
    </location>
</feature>
<dbReference type="InterPro" id="IPR002048">
    <property type="entry name" value="EF_hand_dom"/>
</dbReference>
<feature type="region of interest" description="Disordered" evidence="3">
    <location>
        <begin position="427"/>
        <end position="456"/>
    </location>
</feature>
<dbReference type="InterPro" id="IPR011992">
    <property type="entry name" value="EF-hand-dom_pair"/>
</dbReference>
<dbReference type="PANTHER" id="PTHR47219">
    <property type="entry name" value="RAB GTPASE-ACTIVATING PROTEIN 1-LIKE"/>
    <property type="match status" value="1"/>
</dbReference>
<dbReference type="GO" id="GO:0031267">
    <property type="term" value="F:small GTPase binding"/>
    <property type="evidence" value="ECO:0007669"/>
    <property type="project" value="TreeGrafter"/>
</dbReference>
<dbReference type="Gene3D" id="1.10.8.270">
    <property type="entry name" value="putative rabgap domain of human tbc1 domain family member 14 like domains"/>
    <property type="match status" value="1"/>
</dbReference>
<protein>
    <recommendedName>
        <fullName evidence="8">RabGAP/TBC domain-containing protein</fullName>
    </recommendedName>
</protein>
<feature type="region of interest" description="Disordered" evidence="3">
    <location>
        <begin position="273"/>
        <end position="304"/>
    </location>
</feature>
<dbReference type="PANTHER" id="PTHR47219:SF20">
    <property type="entry name" value="TBC1 DOMAIN FAMILY MEMBER 2B"/>
    <property type="match status" value="1"/>
</dbReference>
<feature type="compositionally biased region" description="Low complexity" evidence="3">
    <location>
        <begin position="381"/>
        <end position="394"/>
    </location>
</feature>
<dbReference type="InterPro" id="IPR050302">
    <property type="entry name" value="Rab_GAP_TBC_domain"/>
</dbReference>
<evidence type="ECO:0000256" key="2">
    <source>
        <dbReference type="ARBA" id="ARBA00022837"/>
    </source>
</evidence>
<dbReference type="EMBL" id="AJWJ01000040">
    <property type="protein sequence ID" value="KAF2077065.1"/>
    <property type="molecule type" value="Genomic_DNA"/>
</dbReference>
<feature type="region of interest" description="Disordered" evidence="3">
    <location>
        <begin position="375"/>
        <end position="395"/>
    </location>
</feature>
<feature type="domain" description="Rab-GAP TBC" evidence="4">
    <location>
        <begin position="656"/>
        <end position="845"/>
    </location>
</feature>
<dbReference type="GO" id="GO:0005509">
    <property type="term" value="F:calcium ion binding"/>
    <property type="evidence" value="ECO:0007669"/>
    <property type="project" value="InterPro"/>
</dbReference>
<dbReference type="InterPro" id="IPR011993">
    <property type="entry name" value="PH-like_dom_sf"/>
</dbReference>
<sequence length="1120" mass="128842">MGWIKPRSIVLRKAWVTLEENQYFQLLKRNSSIPLFNDLISKINESSDYSVISEYKIALKNKENHMIGVSNEFREIQAMWRWIQDNVLPSMLEMNNSEIYEFLSLKFTCMGIEQHDHKEIEKEKITKDRYVLKREKSFRKKFDLGQTENLITQYTCSLDKKHGCLYISENYISFHSRIFQTTKISIPFSNILDMKKNSTALKMIISSIKIQTTDSKEYFFHTFFKVDETFQILDQLWKFTMNKMLFNADLNSKPSLSCSGSYLPSPSINIVSPNNNSGSNASNNNSANNSSQSNNNNTSNNNNSLSSLSPTIAFSSSFNNSLKSSGSYFSTFIDISNVSTSYNPTPLALSPSHSSPSPFETHLMFNANNIATTTSGEYNIPSSPSSPSHSLRSSLNGSTGFPFLSPSITTPTPTSLSSSVNNLQIPIVNNTNNSSNNQSNSSNQNERNSIQNSQNNIQPTVKDLLNNQKRNEDYQSLFSLPSTEILIEEFLASICKINYEMPGKLYLSQRFLCFESTDSLLVIPLREIRNITNEKSLNLKDNTMKIITLGNQKFYFYSSKIDKLYEIIRQVWFELISSKNQNQNNNNGSSGPVNQNNNDNYQIIGFTKELIDKEFSSNYQQKQNNQLLFWEQYMAFNGEDVAMFKSYELKSLIRQGVPDSLRRKMWLLCSGALYKSYCYPEDYYQNLLDSHKGETNSSTDDIEKDLHRSYPKHPFFREKKGQDALRNILVAYSWRNPSIGYTQSMNIVGAIFLLYLKEEEAFWLLCRLCEDLVPDYYRPGMVGSIADEKTLENLLSIYLPSIDSHLKKISCPLSMIVLPWLLCLFIGYVPIELSLRILDCLFYEGNQMIFRVGLGIFKVCQESILDCKNAEDVMILLKSISSSSSPINSTPNGVEQLLNVAFTNFDILPLDKIEQFRNSNRIMAIKSMQVVNKKSKIREWMEKYNLDRADSEKVYDYFQSSTSLNTSKFGITQAKFNELCRDILPFSWNNRGDIIQLIFRVVDKDCDQLISVDEFIDMIVIILKGTHLERLKFCFEMVDQDADNIINYLEYKFLLEIYIGLYNSNSYSFSLSMEIEAFVSQLQEEGEEEEEDQLKIDLVESHLSEIINRFGIHTNNIYKI</sequence>
<dbReference type="Gene3D" id="1.10.10.750">
    <property type="entry name" value="Ypt/Rab-GAP domain of gyp1p, domain 1"/>
    <property type="match status" value="1"/>
</dbReference>
<evidence type="ECO:0008006" key="8">
    <source>
        <dbReference type="Google" id="ProtNLM"/>
    </source>
</evidence>
<gene>
    <name evidence="6" type="ORF">CYY_001632</name>
</gene>
<dbReference type="FunFam" id="1.10.8.270:FF:000002">
    <property type="entry name" value="TBC1 domain family member 9B"/>
    <property type="match status" value="1"/>
</dbReference>
<dbReference type="Pfam" id="PF00566">
    <property type="entry name" value="RabGAP-TBC"/>
    <property type="match status" value="1"/>
</dbReference>
<evidence type="ECO:0000313" key="7">
    <source>
        <dbReference type="Proteomes" id="UP000695562"/>
    </source>
</evidence>
<comment type="caution">
    <text evidence="6">The sequence shown here is derived from an EMBL/GenBank/DDBJ whole genome shotgun (WGS) entry which is preliminary data.</text>
</comment>
<feature type="domain" description="EF-hand" evidence="5">
    <location>
        <begin position="990"/>
        <end position="1025"/>
    </location>
</feature>
<proteinExistence type="predicted"/>
<dbReference type="InterPro" id="IPR000195">
    <property type="entry name" value="Rab-GAP-TBC_dom"/>
</dbReference>
<dbReference type="PROSITE" id="PS50222">
    <property type="entry name" value="EF_HAND_2"/>
    <property type="match status" value="2"/>
</dbReference>
<keyword evidence="1" id="KW-0343">GTPase activation</keyword>
<keyword evidence="7" id="KW-1185">Reference proteome</keyword>
<dbReference type="InterPro" id="IPR035969">
    <property type="entry name" value="Rab-GAP_TBC_sf"/>
</dbReference>
<evidence type="ECO:0000259" key="5">
    <source>
        <dbReference type="PROSITE" id="PS50222"/>
    </source>
</evidence>
<dbReference type="AlphaFoldDB" id="A0A8J4Q1J2"/>
<evidence type="ECO:0000259" key="4">
    <source>
        <dbReference type="PROSITE" id="PS50086"/>
    </source>
</evidence>
<dbReference type="Proteomes" id="UP000695562">
    <property type="component" value="Unassembled WGS sequence"/>
</dbReference>
<feature type="compositionally biased region" description="Low complexity" evidence="3">
    <location>
        <begin position="429"/>
        <end position="456"/>
    </location>
</feature>